<keyword evidence="3 6" id="KW-0997">Cell inner membrane</keyword>
<feature type="binding site" evidence="7">
    <location>
        <position position="92"/>
    </location>
    <ligand>
        <name>Mg(2+)</name>
        <dbReference type="ChEBI" id="CHEBI:18420"/>
        <label>1</label>
        <note>catalytic</note>
    </ligand>
</feature>
<reference evidence="8 9" key="1">
    <citation type="submission" date="2018-05" db="EMBL/GenBank/DDBJ databases">
        <title>Genomic Encyclopedia of Type Strains, Phase IV (KMG-IV): sequencing the most valuable type-strain genomes for metagenomic binning, comparative biology and taxonomic classification.</title>
        <authorList>
            <person name="Goeker M."/>
        </authorList>
    </citation>
    <scope>NUCLEOTIDE SEQUENCE [LARGE SCALE GENOMIC DNA]</scope>
    <source>
        <strain evidence="8 9">DSM 6462</strain>
    </source>
</reference>
<evidence type="ECO:0000256" key="6">
    <source>
        <dbReference type="HAMAP-Rule" id="MF_02095"/>
    </source>
</evidence>
<feature type="binding site" evidence="6 7">
    <location>
        <position position="93"/>
    </location>
    <ligand>
        <name>Mg(2+)</name>
        <dbReference type="ChEBI" id="CHEBI:18420"/>
        <label>2</label>
    </ligand>
</feature>
<dbReference type="Pfam" id="PF00459">
    <property type="entry name" value="Inositol_P"/>
    <property type="match status" value="1"/>
</dbReference>
<feature type="binding site" evidence="7">
    <location>
        <position position="222"/>
    </location>
    <ligand>
        <name>Mg(2+)</name>
        <dbReference type="ChEBI" id="CHEBI:18420"/>
        <label>1</label>
        <note>catalytic</note>
    </ligand>
</feature>
<dbReference type="GO" id="GO:0000287">
    <property type="term" value="F:magnesium ion binding"/>
    <property type="evidence" value="ECO:0007669"/>
    <property type="project" value="UniProtKB-UniRule"/>
</dbReference>
<evidence type="ECO:0000313" key="8">
    <source>
        <dbReference type="EMBL" id="PXW60361.1"/>
    </source>
</evidence>
<keyword evidence="6 7" id="KW-0460">Magnesium</keyword>
<comment type="caution">
    <text evidence="8">The sequence shown here is derived from an EMBL/GenBank/DDBJ whole genome shotgun (WGS) entry which is preliminary data.</text>
</comment>
<dbReference type="PRINTS" id="PR00377">
    <property type="entry name" value="IMPHPHTASES"/>
</dbReference>
<dbReference type="GO" id="GO:0050427">
    <property type="term" value="P:3'-phosphoadenosine 5'-phosphosulfate metabolic process"/>
    <property type="evidence" value="ECO:0007669"/>
    <property type="project" value="TreeGrafter"/>
</dbReference>
<evidence type="ECO:0000256" key="1">
    <source>
        <dbReference type="ARBA" id="ARBA00005289"/>
    </source>
</evidence>
<evidence type="ECO:0000256" key="2">
    <source>
        <dbReference type="ARBA" id="ARBA00022475"/>
    </source>
</evidence>
<dbReference type="PANTHER" id="PTHR43028">
    <property type="entry name" value="3'(2'),5'-BISPHOSPHATE NUCLEOTIDASE 1"/>
    <property type="match status" value="1"/>
</dbReference>
<feature type="binding site" evidence="6">
    <location>
        <position position="222"/>
    </location>
    <ligand>
        <name>Mg(2+)</name>
        <dbReference type="ChEBI" id="CHEBI:18420"/>
        <label>2</label>
    </ligand>
</feature>
<comment type="similarity">
    <text evidence="1 6">Belongs to the inositol monophosphatase superfamily. CysQ family.</text>
</comment>
<keyword evidence="5 6" id="KW-0472">Membrane</keyword>
<dbReference type="PROSITE" id="PS00630">
    <property type="entry name" value="IMP_2"/>
    <property type="match status" value="1"/>
</dbReference>
<comment type="function">
    <text evidence="6">Converts adenosine-3',5'-bisphosphate (PAP) to AMP.</text>
</comment>
<sequence length="277" mass="28318">MFHIDRSEPDALAAFLGAIAVAAGAAIVAATKPGLHVSTKDDGSPCTAADEAAEAAIVAALRQGAPDCAIVSEESAEAGAPLTTSFFVVDPLDGTRDFIAGETDFSVNIAAVRNGRPIAGAVFMPRLGQLYVGGTRAYVVAVAAGGSLPDKALWQPITTRGAPAEGLVALASRRHGDAESEALLARLPVRVVERRASALKFCLVASGQADIYPRFGPTKEWDTAAGEAILAAAGGRVVAPDGSPFTYGHAERAFLNGAFIAFGDPALAPDVLQPTAR</sequence>
<keyword evidence="4 6" id="KW-0378">Hydrolase</keyword>
<dbReference type="EC" id="3.1.3.7" evidence="6"/>
<feature type="binding site" evidence="6">
    <location>
        <position position="73"/>
    </location>
    <ligand>
        <name>substrate</name>
    </ligand>
</feature>
<comment type="cofactor">
    <cofactor evidence="6 7">
        <name>Mg(2+)</name>
        <dbReference type="ChEBI" id="CHEBI:18420"/>
    </cofactor>
</comment>
<name>A0A2V3U9G8_9HYPH</name>
<feature type="binding site" evidence="6">
    <location>
        <begin position="92"/>
        <end position="95"/>
    </location>
    <ligand>
        <name>substrate</name>
    </ligand>
</feature>
<proteinExistence type="inferred from homology"/>
<dbReference type="GO" id="GO:0005886">
    <property type="term" value="C:plasma membrane"/>
    <property type="evidence" value="ECO:0007669"/>
    <property type="project" value="UniProtKB-SubCell"/>
</dbReference>
<dbReference type="InterPro" id="IPR050725">
    <property type="entry name" value="CysQ/Inositol_MonoPase"/>
</dbReference>
<feature type="binding site" evidence="6 7">
    <location>
        <position position="90"/>
    </location>
    <ligand>
        <name>Mg(2+)</name>
        <dbReference type="ChEBI" id="CHEBI:18420"/>
        <label>2</label>
    </ligand>
</feature>
<keyword evidence="2 6" id="KW-1003">Cell membrane</keyword>
<dbReference type="OrthoDB" id="9785695at2"/>
<keyword evidence="6 7" id="KW-0479">Metal-binding</keyword>
<feature type="binding site" evidence="6">
    <location>
        <position position="73"/>
    </location>
    <ligand>
        <name>Mg(2+)</name>
        <dbReference type="ChEBI" id="CHEBI:18420"/>
        <label>1</label>
    </ligand>
</feature>
<dbReference type="GO" id="GO:0000103">
    <property type="term" value="P:sulfate assimilation"/>
    <property type="evidence" value="ECO:0007669"/>
    <property type="project" value="TreeGrafter"/>
</dbReference>
<dbReference type="EMBL" id="QJJK01000004">
    <property type="protein sequence ID" value="PXW60361.1"/>
    <property type="molecule type" value="Genomic_DNA"/>
</dbReference>
<dbReference type="HAMAP" id="MF_02095">
    <property type="entry name" value="CysQ"/>
    <property type="match status" value="1"/>
</dbReference>
<dbReference type="GO" id="GO:0008441">
    <property type="term" value="F:3'(2'),5'-bisphosphate nucleotidase activity"/>
    <property type="evidence" value="ECO:0007669"/>
    <property type="project" value="UniProtKB-UniRule"/>
</dbReference>
<dbReference type="GO" id="GO:0046854">
    <property type="term" value="P:phosphatidylinositol phosphate biosynthetic process"/>
    <property type="evidence" value="ECO:0007669"/>
    <property type="project" value="InterPro"/>
</dbReference>
<dbReference type="RefSeq" id="WP_110374674.1">
    <property type="nucleotide sequence ID" value="NZ_JAHBRY010000001.1"/>
</dbReference>
<evidence type="ECO:0000256" key="7">
    <source>
        <dbReference type="PIRSR" id="PIRSR600760-2"/>
    </source>
</evidence>
<organism evidence="8 9">
    <name type="scientific">Chelatococcus asaccharovorans</name>
    <dbReference type="NCBI Taxonomy" id="28210"/>
    <lineage>
        <taxon>Bacteria</taxon>
        <taxon>Pseudomonadati</taxon>
        <taxon>Pseudomonadota</taxon>
        <taxon>Alphaproteobacteria</taxon>
        <taxon>Hyphomicrobiales</taxon>
        <taxon>Chelatococcaceae</taxon>
        <taxon>Chelatococcus</taxon>
    </lineage>
</organism>
<evidence type="ECO:0000256" key="5">
    <source>
        <dbReference type="ARBA" id="ARBA00023136"/>
    </source>
</evidence>
<comment type="catalytic activity">
    <reaction evidence="6">
        <text>adenosine 3',5'-bisphosphate + H2O = AMP + phosphate</text>
        <dbReference type="Rhea" id="RHEA:10040"/>
        <dbReference type="ChEBI" id="CHEBI:15377"/>
        <dbReference type="ChEBI" id="CHEBI:43474"/>
        <dbReference type="ChEBI" id="CHEBI:58343"/>
        <dbReference type="ChEBI" id="CHEBI:456215"/>
        <dbReference type="EC" id="3.1.3.7"/>
    </reaction>
</comment>
<accession>A0A2V3U9G8</accession>
<dbReference type="CDD" id="cd01638">
    <property type="entry name" value="CysQ"/>
    <property type="match status" value="1"/>
</dbReference>
<protein>
    <recommendedName>
        <fullName evidence="6">3'(2'),5'-bisphosphate nucleotidase CysQ</fullName>
        <ecNumber evidence="6">3.1.3.7</ecNumber>
    </recommendedName>
    <alternativeName>
        <fullName evidence="6">3'(2'),5-bisphosphonucleoside 3'(2')-phosphohydrolase</fullName>
    </alternativeName>
    <alternativeName>
        <fullName evidence="6">3'-phosphoadenosine 5'-phosphate phosphatase</fullName>
        <shortName evidence="6">PAP phosphatase</shortName>
    </alternativeName>
</protein>
<dbReference type="InterPro" id="IPR006240">
    <property type="entry name" value="CysQ"/>
</dbReference>
<evidence type="ECO:0000256" key="4">
    <source>
        <dbReference type="ARBA" id="ARBA00022801"/>
    </source>
</evidence>
<dbReference type="SUPFAM" id="SSF56655">
    <property type="entry name" value="Carbohydrate phosphatase"/>
    <property type="match status" value="1"/>
</dbReference>
<dbReference type="AlphaFoldDB" id="A0A2V3U9G8"/>
<evidence type="ECO:0000313" key="9">
    <source>
        <dbReference type="Proteomes" id="UP000248021"/>
    </source>
</evidence>
<dbReference type="InterPro" id="IPR020550">
    <property type="entry name" value="Inositol_monophosphatase_CS"/>
</dbReference>
<feature type="binding site" evidence="6">
    <location>
        <position position="92"/>
    </location>
    <ligand>
        <name>Mg(2+)</name>
        <dbReference type="ChEBI" id="CHEBI:18420"/>
        <label>1</label>
    </ligand>
</feature>
<dbReference type="Gene3D" id="3.40.190.80">
    <property type="match status" value="1"/>
</dbReference>
<evidence type="ECO:0000256" key="3">
    <source>
        <dbReference type="ARBA" id="ARBA00022519"/>
    </source>
</evidence>
<comment type="subcellular location">
    <subcellularLocation>
        <location evidence="6">Cell inner membrane</location>
        <topology evidence="6">Peripheral membrane protein</topology>
        <orientation evidence="6">Cytoplasmic side</orientation>
    </subcellularLocation>
</comment>
<dbReference type="InterPro" id="IPR000760">
    <property type="entry name" value="Inositol_monophosphatase-like"/>
</dbReference>
<feature type="binding site" evidence="6">
    <location>
        <position position="90"/>
    </location>
    <ligand>
        <name>Mg(2+)</name>
        <dbReference type="ChEBI" id="CHEBI:18420"/>
        <label>1</label>
    </ligand>
</feature>
<dbReference type="Gene3D" id="3.30.540.10">
    <property type="entry name" value="Fructose-1,6-Bisphosphatase, subunit A, domain 1"/>
    <property type="match status" value="1"/>
</dbReference>
<dbReference type="PANTHER" id="PTHR43028:SF5">
    <property type="entry name" value="3'(2'),5'-BISPHOSPHATE NUCLEOTIDASE 1"/>
    <property type="match status" value="1"/>
</dbReference>
<gene>
    <name evidence="6" type="primary">cysQ</name>
    <name evidence="8" type="ORF">C7450_104416</name>
</gene>
<feature type="binding site" evidence="6">
    <location>
        <position position="222"/>
    </location>
    <ligand>
        <name>substrate</name>
    </ligand>
</feature>
<keyword evidence="9" id="KW-1185">Reference proteome</keyword>
<dbReference type="Proteomes" id="UP000248021">
    <property type="component" value="Unassembled WGS sequence"/>
</dbReference>
<feature type="binding site" evidence="7">
    <location>
        <position position="73"/>
    </location>
    <ligand>
        <name>Mg(2+)</name>
        <dbReference type="ChEBI" id="CHEBI:18420"/>
        <label>1</label>
        <note>catalytic</note>
    </ligand>
</feature>